<feature type="transmembrane region" description="Helical" evidence="9">
    <location>
        <begin position="38"/>
        <end position="60"/>
    </location>
</feature>
<dbReference type="EMBL" id="CP002394">
    <property type="protein sequence ID" value="ADU31246.1"/>
    <property type="molecule type" value="Genomic_DNA"/>
</dbReference>
<dbReference type="InterPro" id="IPR003594">
    <property type="entry name" value="HATPase_dom"/>
</dbReference>
<feature type="transmembrane region" description="Helical" evidence="9">
    <location>
        <begin position="161"/>
        <end position="181"/>
    </location>
</feature>
<evidence type="ECO:0000256" key="4">
    <source>
        <dbReference type="ARBA" id="ARBA00022679"/>
    </source>
</evidence>
<protein>
    <recommendedName>
        <fullName evidence="2">histidine kinase</fullName>
        <ecNumber evidence="2">2.7.13.3</ecNumber>
    </recommendedName>
</protein>
<feature type="transmembrane region" description="Helical" evidence="9">
    <location>
        <begin position="6"/>
        <end position="26"/>
    </location>
</feature>
<dbReference type="GO" id="GO:0005524">
    <property type="term" value="F:ATP binding"/>
    <property type="evidence" value="ECO:0007669"/>
    <property type="project" value="UniProtKB-KW"/>
</dbReference>
<keyword evidence="3" id="KW-0597">Phosphoprotein</keyword>
<keyword evidence="4" id="KW-0808">Transferase</keyword>
<dbReference type="RefSeq" id="WP_013489577.1">
    <property type="nucleotide sequence ID" value="NC_014829.1"/>
</dbReference>
<dbReference type="InterPro" id="IPR036097">
    <property type="entry name" value="HisK_dim/P_sf"/>
</dbReference>
<keyword evidence="9" id="KW-0472">Membrane</keyword>
<keyword evidence="12" id="KW-1185">Reference proteome</keyword>
<dbReference type="Pfam" id="PF02518">
    <property type="entry name" value="HATPase_c"/>
    <property type="match status" value="1"/>
</dbReference>
<feature type="transmembrane region" description="Helical" evidence="9">
    <location>
        <begin position="101"/>
        <end position="120"/>
    </location>
</feature>
<dbReference type="STRING" id="649639.Bcell_2996"/>
<accession>E6TYR1</accession>
<evidence type="ECO:0000256" key="5">
    <source>
        <dbReference type="ARBA" id="ARBA00022741"/>
    </source>
</evidence>
<dbReference type="Gene3D" id="3.30.565.10">
    <property type="entry name" value="Histidine kinase-like ATPase, C-terminal domain"/>
    <property type="match status" value="1"/>
</dbReference>
<feature type="transmembrane region" description="Helical" evidence="9">
    <location>
        <begin position="132"/>
        <end position="149"/>
    </location>
</feature>
<keyword evidence="5" id="KW-0547">Nucleotide-binding</keyword>
<evidence type="ECO:0000256" key="8">
    <source>
        <dbReference type="ARBA" id="ARBA00023012"/>
    </source>
</evidence>
<dbReference type="GO" id="GO:0000155">
    <property type="term" value="F:phosphorelay sensor kinase activity"/>
    <property type="evidence" value="ECO:0007669"/>
    <property type="project" value="InterPro"/>
</dbReference>
<dbReference type="OrthoDB" id="9815750at2"/>
<reference evidence="11 12" key="1">
    <citation type="submission" date="2010-12" db="EMBL/GenBank/DDBJ databases">
        <title>Complete sequence of Bacillus cellulosilyticus DSM 2522.</title>
        <authorList>
            <consortium name="US DOE Joint Genome Institute"/>
            <person name="Lucas S."/>
            <person name="Copeland A."/>
            <person name="Lapidus A."/>
            <person name="Cheng J.-F."/>
            <person name="Bruce D."/>
            <person name="Goodwin L."/>
            <person name="Pitluck S."/>
            <person name="Chertkov O."/>
            <person name="Detter J.C."/>
            <person name="Han C."/>
            <person name="Tapia R."/>
            <person name="Land M."/>
            <person name="Hauser L."/>
            <person name="Jeffries C."/>
            <person name="Kyrpides N."/>
            <person name="Ivanova N."/>
            <person name="Mikhailova N."/>
            <person name="Brumm P."/>
            <person name="Mead D."/>
            <person name="Woyke T."/>
        </authorList>
    </citation>
    <scope>NUCLEOTIDE SEQUENCE [LARGE SCALE GENOMIC DNA]</scope>
    <source>
        <strain evidence="12">ATCC 21833 / DSM 2522 / FERM P-1141 / JCM 9156 / N-4</strain>
    </source>
</reference>
<dbReference type="PRINTS" id="PR00344">
    <property type="entry name" value="BCTRLSENSOR"/>
</dbReference>
<evidence type="ECO:0000313" key="11">
    <source>
        <dbReference type="EMBL" id="ADU31246.1"/>
    </source>
</evidence>
<dbReference type="InterPro" id="IPR004358">
    <property type="entry name" value="Sig_transdc_His_kin-like_C"/>
</dbReference>
<dbReference type="InterPro" id="IPR005467">
    <property type="entry name" value="His_kinase_dom"/>
</dbReference>
<keyword evidence="7" id="KW-0067">ATP-binding</keyword>
<dbReference type="EC" id="2.7.13.3" evidence="2"/>
<dbReference type="SUPFAM" id="SSF47384">
    <property type="entry name" value="Homodimeric domain of signal transducing histidine kinase"/>
    <property type="match status" value="1"/>
</dbReference>
<dbReference type="KEGG" id="bco:Bcell_2996"/>
<keyword evidence="6 11" id="KW-0418">Kinase</keyword>
<evidence type="ECO:0000256" key="7">
    <source>
        <dbReference type="ARBA" id="ARBA00022840"/>
    </source>
</evidence>
<dbReference type="Proteomes" id="UP000001401">
    <property type="component" value="Chromosome"/>
</dbReference>
<organism evidence="11 12">
    <name type="scientific">Evansella cellulosilytica (strain ATCC 21833 / DSM 2522 / FERM P-1141 / JCM 9156 / N-4)</name>
    <name type="common">Bacillus cellulosilyticus</name>
    <dbReference type="NCBI Taxonomy" id="649639"/>
    <lineage>
        <taxon>Bacteria</taxon>
        <taxon>Bacillati</taxon>
        <taxon>Bacillota</taxon>
        <taxon>Bacilli</taxon>
        <taxon>Bacillales</taxon>
        <taxon>Bacillaceae</taxon>
        <taxon>Evansella</taxon>
    </lineage>
</organism>
<dbReference type="Pfam" id="PF00512">
    <property type="entry name" value="HisKA"/>
    <property type="match status" value="1"/>
</dbReference>
<keyword evidence="9" id="KW-1133">Transmembrane helix</keyword>
<evidence type="ECO:0000313" key="12">
    <source>
        <dbReference type="Proteomes" id="UP000001401"/>
    </source>
</evidence>
<dbReference type="SUPFAM" id="SSF55874">
    <property type="entry name" value="ATPase domain of HSP90 chaperone/DNA topoisomerase II/histidine kinase"/>
    <property type="match status" value="1"/>
</dbReference>
<dbReference type="CDD" id="cd00082">
    <property type="entry name" value="HisKA"/>
    <property type="match status" value="1"/>
</dbReference>
<sequence>MELFFQYLFQAFIILTPLLFFLTLSNNFQLKGHIAIRLLNYSIYIIIFLLTVQFPISIFSDHVIDFRHIVIFLATLFNGVTIGACLLIIDLISRILYGDTHLLLWFMISCYFIIIAQWLSTNDRSWITPKNFAMISFLFLIPYTIIFLYPINYFSSSEFHIFYSVIIVSPIPIVFIMIAYVQQIELNANLKKDLQKSEQLRLVSELAASIAHEVRNPMTVARGFIQLIHSNSKLTSEEKRYLKLTMSELDRAQLIITDYLSLAKPADKATKQIQIYSIIYKVLHTIEAYALMNNVKVKMDVQEDITIIGNEQKLTQVILNLTKNGIEAMENGGELIINGYREREKIILSIKDTGIGMSKEQLQQIGKAYYSTKTNGTGLGLMVSYSIIESLGGAVSVKSEIGQGTEFILTFSH</sequence>
<keyword evidence="9" id="KW-0812">Transmembrane</keyword>
<dbReference type="Gene3D" id="1.10.287.130">
    <property type="match status" value="1"/>
</dbReference>
<evidence type="ECO:0000256" key="1">
    <source>
        <dbReference type="ARBA" id="ARBA00000085"/>
    </source>
</evidence>
<dbReference type="SMART" id="SM00387">
    <property type="entry name" value="HATPase_c"/>
    <property type="match status" value="1"/>
</dbReference>
<dbReference type="PROSITE" id="PS50109">
    <property type="entry name" value="HIS_KIN"/>
    <property type="match status" value="1"/>
</dbReference>
<dbReference type="SMART" id="SM00388">
    <property type="entry name" value="HisKA"/>
    <property type="match status" value="1"/>
</dbReference>
<dbReference type="PANTHER" id="PTHR43065:SF46">
    <property type="entry name" value="C4-DICARBOXYLATE TRANSPORT SENSOR PROTEIN DCTB"/>
    <property type="match status" value="1"/>
</dbReference>
<gene>
    <name evidence="11" type="ordered locus">Bcell_2996</name>
</gene>
<dbReference type="PANTHER" id="PTHR43065">
    <property type="entry name" value="SENSOR HISTIDINE KINASE"/>
    <property type="match status" value="1"/>
</dbReference>
<keyword evidence="8" id="KW-0902">Two-component regulatory system</keyword>
<dbReference type="AlphaFoldDB" id="E6TYR1"/>
<dbReference type="eggNOG" id="COG2205">
    <property type="taxonomic scope" value="Bacteria"/>
</dbReference>
<dbReference type="InterPro" id="IPR003661">
    <property type="entry name" value="HisK_dim/P_dom"/>
</dbReference>
<evidence type="ECO:0000256" key="9">
    <source>
        <dbReference type="SAM" id="Phobius"/>
    </source>
</evidence>
<feature type="transmembrane region" description="Helical" evidence="9">
    <location>
        <begin position="66"/>
        <end position="89"/>
    </location>
</feature>
<evidence type="ECO:0000256" key="2">
    <source>
        <dbReference type="ARBA" id="ARBA00012438"/>
    </source>
</evidence>
<proteinExistence type="predicted"/>
<feature type="domain" description="Histidine kinase" evidence="10">
    <location>
        <begin position="209"/>
        <end position="413"/>
    </location>
</feature>
<dbReference type="HOGENOM" id="CLU_000445_89_1_9"/>
<comment type="catalytic activity">
    <reaction evidence="1">
        <text>ATP + protein L-histidine = ADP + protein N-phospho-L-histidine.</text>
        <dbReference type="EC" id="2.7.13.3"/>
    </reaction>
</comment>
<evidence type="ECO:0000256" key="6">
    <source>
        <dbReference type="ARBA" id="ARBA00022777"/>
    </source>
</evidence>
<dbReference type="InterPro" id="IPR036890">
    <property type="entry name" value="HATPase_C_sf"/>
</dbReference>
<evidence type="ECO:0000259" key="10">
    <source>
        <dbReference type="PROSITE" id="PS50109"/>
    </source>
</evidence>
<evidence type="ECO:0000256" key="3">
    <source>
        <dbReference type="ARBA" id="ARBA00022553"/>
    </source>
</evidence>
<name>E6TYR1_EVAC2</name>